<dbReference type="EMBL" id="WHUW01000003">
    <property type="protein sequence ID" value="KAF8449483.1"/>
    <property type="molecule type" value="Genomic_DNA"/>
</dbReference>
<protein>
    <submittedName>
        <fullName evidence="1">Uncharacterized protein</fullName>
    </submittedName>
</protein>
<name>A0AAD4C609_BOLED</name>
<evidence type="ECO:0000313" key="1">
    <source>
        <dbReference type="EMBL" id="KAF8449483.1"/>
    </source>
</evidence>
<gene>
    <name evidence="1" type="ORF">L210DRAFT_948076</name>
</gene>
<reference evidence="1" key="2">
    <citation type="journal article" date="2020" name="Nat. Commun.">
        <title>Large-scale genome sequencing of mycorrhizal fungi provides insights into the early evolution of symbiotic traits.</title>
        <authorList>
            <person name="Miyauchi S."/>
            <person name="Kiss E."/>
            <person name="Kuo A."/>
            <person name="Drula E."/>
            <person name="Kohler A."/>
            <person name="Sanchez-Garcia M."/>
            <person name="Morin E."/>
            <person name="Andreopoulos B."/>
            <person name="Barry K.W."/>
            <person name="Bonito G."/>
            <person name="Buee M."/>
            <person name="Carver A."/>
            <person name="Chen C."/>
            <person name="Cichocki N."/>
            <person name="Clum A."/>
            <person name="Culley D."/>
            <person name="Crous P.W."/>
            <person name="Fauchery L."/>
            <person name="Girlanda M."/>
            <person name="Hayes R.D."/>
            <person name="Keri Z."/>
            <person name="LaButti K."/>
            <person name="Lipzen A."/>
            <person name="Lombard V."/>
            <person name="Magnuson J."/>
            <person name="Maillard F."/>
            <person name="Murat C."/>
            <person name="Nolan M."/>
            <person name="Ohm R.A."/>
            <person name="Pangilinan J."/>
            <person name="Pereira M.F."/>
            <person name="Perotto S."/>
            <person name="Peter M."/>
            <person name="Pfister S."/>
            <person name="Riley R."/>
            <person name="Sitrit Y."/>
            <person name="Stielow J.B."/>
            <person name="Szollosi G."/>
            <person name="Zifcakova L."/>
            <person name="Stursova M."/>
            <person name="Spatafora J.W."/>
            <person name="Tedersoo L."/>
            <person name="Vaario L.M."/>
            <person name="Yamada A."/>
            <person name="Yan M."/>
            <person name="Wang P."/>
            <person name="Xu J."/>
            <person name="Bruns T."/>
            <person name="Baldrian P."/>
            <person name="Vilgalys R."/>
            <person name="Dunand C."/>
            <person name="Henrissat B."/>
            <person name="Grigoriev I.V."/>
            <person name="Hibbett D."/>
            <person name="Nagy L.G."/>
            <person name="Martin F.M."/>
        </authorList>
    </citation>
    <scope>NUCLEOTIDE SEQUENCE</scope>
    <source>
        <strain evidence="1">BED1</strain>
    </source>
</reference>
<comment type="caution">
    <text evidence="1">The sequence shown here is derived from an EMBL/GenBank/DDBJ whole genome shotgun (WGS) entry which is preliminary data.</text>
</comment>
<dbReference type="Proteomes" id="UP001194468">
    <property type="component" value="Unassembled WGS sequence"/>
</dbReference>
<keyword evidence="2" id="KW-1185">Reference proteome</keyword>
<evidence type="ECO:0000313" key="2">
    <source>
        <dbReference type="Proteomes" id="UP001194468"/>
    </source>
</evidence>
<accession>A0AAD4C609</accession>
<sequence>MAICSDHRHPGPLAALQPSSLNSMGYLLFLFSQWVHFVLFCSSKELQGVGASVGRVSERVGRVCEWEGDGGAEEAER</sequence>
<organism evidence="1 2">
    <name type="scientific">Boletus edulis BED1</name>
    <dbReference type="NCBI Taxonomy" id="1328754"/>
    <lineage>
        <taxon>Eukaryota</taxon>
        <taxon>Fungi</taxon>
        <taxon>Dikarya</taxon>
        <taxon>Basidiomycota</taxon>
        <taxon>Agaricomycotina</taxon>
        <taxon>Agaricomycetes</taxon>
        <taxon>Agaricomycetidae</taxon>
        <taxon>Boletales</taxon>
        <taxon>Boletineae</taxon>
        <taxon>Boletaceae</taxon>
        <taxon>Boletoideae</taxon>
        <taxon>Boletus</taxon>
    </lineage>
</organism>
<proteinExistence type="predicted"/>
<reference evidence="1" key="1">
    <citation type="submission" date="2019-10" db="EMBL/GenBank/DDBJ databases">
        <authorList>
            <consortium name="DOE Joint Genome Institute"/>
            <person name="Kuo A."/>
            <person name="Miyauchi S."/>
            <person name="Kiss E."/>
            <person name="Drula E."/>
            <person name="Kohler A."/>
            <person name="Sanchez-Garcia M."/>
            <person name="Andreopoulos B."/>
            <person name="Barry K.W."/>
            <person name="Bonito G."/>
            <person name="Buee M."/>
            <person name="Carver A."/>
            <person name="Chen C."/>
            <person name="Cichocki N."/>
            <person name="Clum A."/>
            <person name="Culley D."/>
            <person name="Crous P.W."/>
            <person name="Fauchery L."/>
            <person name="Girlanda M."/>
            <person name="Hayes R."/>
            <person name="Keri Z."/>
            <person name="LaButti K."/>
            <person name="Lipzen A."/>
            <person name="Lombard V."/>
            <person name="Magnuson J."/>
            <person name="Maillard F."/>
            <person name="Morin E."/>
            <person name="Murat C."/>
            <person name="Nolan M."/>
            <person name="Ohm R."/>
            <person name="Pangilinan J."/>
            <person name="Pereira M."/>
            <person name="Perotto S."/>
            <person name="Peter M."/>
            <person name="Riley R."/>
            <person name="Sitrit Y."/>
            <person name="Stielow B."/>
            <person name="Szollosi G."/>
            <person name="Zifcakova L."/>
            <person name="Stursova M."/>
            <person name="Spatafora J.W."/>
            <person name="Tedersoo L."/>
            <person name="Vaario L.-M."/>
            <person name="Yamada A."/>
            <person name="Yan M."/>
            <person name="Wang P."/>
            <person name="Xu J."/>
            <person name="Bruns T."/>
            <person name="Baldrian P."/>
            <person name="Vilgalys R."/>
            <person name="Henrissat B."/>
            <person name="Grigoriev I.V."/>
            <person name="Hibbett D."/>
            <person name="Nagy L.G."/>
            <person name="Martin F.M."/>
        </authorList>
    </citation>
    <scope>NUCLEOTIDE SEQUENCE</scope>
    <source>
        <strain evidence="1">BED1</strain>
    </source>
</reference>
<dbReference type="AlphaFoldDB" id="A0AAD4C609"/>